<protein>
    <submittedName>
        <fullName evidence="1">Uncharacterized protein</fullName>
    </submittedName>
</protein>
<name>A0ABY1Q6Z2_9BACT</name>
<evidence type="ECO:0000313" key="2">
    <source>
        <dbReference type="Proteomes" id="UP001158067"/>
    </source>
</evidence>
<evidence type="ECO:0000313" key="1">
    <source>
        <dbReference type="EMBL" id="SMP60913.1"/>
    </source>
</evidence>
<sequence length="79" mass="8914">MKRTTPESGLRLIGCSDDLVFKAATESTKRLRYIVGSDAGMMYAEQVAMPEEADQEWAVSHFNSRTSKFDNVENRDPLN</sequence>
<reference evidence="1 2" key="1">
    <citation type="submission" date="2017-05" db="EMBL/GenBank/DDBJ databases">
        <authorList>
            <person name="Varghese N."/>
            <person name="Submissions S."/>
        </authorList>
    </citation>
    <scope>NUCLEOTIDE SEQUENCE [LARGE SCALE GENOMIC DNA]</scope>
    <source>
        <strain evidence="1 2">DSM 25457</strain>
    </source>
</reference>
<dbReference type="EMBL" id="FXUG01000007">
    <property type="protein sequence ID" value="SMP60913.1"/>
    <property type="molecule type" value="Genomic_DNA"/>
</dbReference>
<accession>A0ABY1Q6Z2</accession>
<keyword evidence="2" id="KW-1185">Reference proteome</keyword>
<organism evidence="1 2">
    <name type="scientific">Neorhodopirellula lusitana</name>
    <dbReference type="NCBI Taxonomy" id="445327"/>
    <lineage>
        <taxon>Bacteria</taxon>
        <taxon>Pseudomonadati</taxon>
        <taxon>Planctomycetota</taxon>
        <taxon>Planctomycetia</taxon>
        <taxon>Pirellulales</taxon>
        <taxon>Pirellulaceae</taxon>
        <taxon>Neorhodopirellula</taxon>
    </lineage>
</organism>
<dbReference type="RefSeq" id="WP_283433101.1">
    <property type="nucleotide sequence ID" value="NZ_FXUG01000007.1"/>
</dbReference>
<gene>
    <name evidence="1" type="ORF">SAMN06265222_10716</name>
</gene>
<proteinExistence type="predicted"/>
<dbReference type="Proteomes" id="UP001158067">
    <property type="component" value="Unassembled WGS sequence"/>
</dbReference>
<comment type="caution">
    <text evidence="1">The sequence shown here is derived from an EMBL/GenBank/DDBJ whole genome shotgun (WGS) entry which is preliminary data.</text>
</comment>